<name>A0A8X8ADA4_POPTO</name>
<dbReference type="AlphaFoldDB" id="A0A8X8ADA4"/>
<organism evidence="6 7">
    <name type="scientific">Populus tomentosa</name>
    <name type="common">Chinese white poplar</name>
    <dbReference type="NCBI Taxonomy" id="118781"/>
    <lineage>
        <taxon>Eukaryota</taxon>
        <taxon>Viridiplantae</taxon>
        <taxon>Streptophyta</taxon>
        <taxon>Embryophyta</taxon>
        <taxon>Tracheophyta</taxon>
        <taxon>Spermatophyta</taxon>
        <taxon>Magnoliopsida</taxon>
        <taxon>eudicotyledons</taxon>
        <taxon>Gunneridae</taxon>
        <taxon>Pentapetalae</taxon>
        <taxon>rosids</taxon>
        <taxon>fabids</taxon>
        <taxon>Malpighiales</taxon>
        <taxon>Salicaceae</taxon>
        <taxon>Saliceae</taxon>
        <taxon>Populus</taxon>
    </lineage>
</organism>
<evidence type="ECO:0000256" key="4">
    <source>
        <dbReference type="ARBA" id="ARBA00023054"/>
    </source>
</evidence>
<dbReference type="InterPro" id="IPR019160">
    <property type="entry name" value="Sec3_CC"/>
</dbReference>
<evidence type="ECO:0000256" key="1">
    <source>
        <dbReference type="ARBA" id="ARBA00006518"/>
    </source>
</evidence>
<evidence type="ECO:0000256" key="2">
    <source>
        <dbReference type="ARBA" id="ARBA00022448"/>
    </source>
</evidence>
<proteinExistence type="inferred from homology"/>
<dbReference type="PANTHER" id="PTHR16092">
    <property type="entry name" value="SEC3/SYNTAXIN-RELATED"/>
    <property type="match status" value="1"/>
</dbReference>
<dbReference type="InterPro" id="IPR028258">
    <property type="entry name" value="Sec3-PIP2_bind"/>
</dbReference>
<evidence type="ECO:0000259" key="5">
    <source>
        <dbReference type="SMART" id="SM01313"/>
    </source>
</evidence>
<dbReference type="SMART" id="SM01313">
    <property type="entry name" value="Sec3-PIP2_bind"/>
    <property type="match status" value="1"/>
</dbReference>
<protein>
    <recommendedName>
        <fullName evidence="5">Exocyst complex component Sec3 PIP2-binding N-terminal domain-containing protein</fullName>
    </recommendedName>
</protein>
<evidence type="ECO:0000256" key="3">
    <source>
        <dbReference type="ARBA" id="ARBA00022483"/>
    </source>
</evidence>
<dbReference type="Pfam" id="PF09763">
    <property type="entry name" value="Sec3_CC"/>
    <property type="match status" value="1"/>
</dbReference>
<dbReference type="Proteomes" id="UP000886885">
    <property type="component" value="Chromosome 2D"/>
</dbReference>
<keyword evidence="3" id="KW-0268">Exocytosis</keyword>
<sequence length="886" mass="99947">MAKSSADDEELRRACEAAIEGTQQKIVLSIRVAKSHGIWGKSGKLGRHMAKPRVLALSTKSKGQRTKAFLRVLKYSTGGVLEPAKLYILKHLSKVEVIANDPSGCSFTLGFDNLRSQSVTPPQWTMRNIDDRNRLLFCILNICKDVLGRLPKVVGIDVVEMALWAKENTPAVSKQMNQQDGVPVAATASESDLKVTVERELVSQSEEEDMEALLGNYLMGTGEAEVFSERLKRELLALEAANVHAILESEPLIEEVLQGLEAATYCVDDMDEWLGIFNVKLRHMREGIESIETRNNKLEMQSVNNVSLIEELDKLLERLRVPSEYAACLTGGSFDEAHMLQNIEACEWLTGALRGLQVPNLDPSYANMRAVKEKRTELEKLKTMFVRRASEFLRNYFASLVDFMISDKSYFSQRGQLKRPDHADLRYKCRTYARLLQHLKSLDKNCLGPLRKAYCSSLNLLLRREAREFANELRASTKASRNPTVWLEASAGSSHSSHNADTSAVAEAYAKMLTIFIPLLVDESSFFAHFMCFEVPALVPPGGLANGNKGGYNDANDNDDLGIMDIDENDGKAGKNSADLAALNESLQDLLNGIQEDFYAVVDWAYKIDPLRCISMHGITERYLSGQKADAAGFVRLLLGDLESRISVQFTRFVDEACHQIERNERNVRQMGVLSYISRFATLATRMEQYIQGQSRDLVDQAHTKFVSIMFVTLEKIAQTDPKYADVFLLENYAAFQNSLYDLANVVPTLAKFYHQASEAYEQACTRHISMIILYQFEKLFQFTRKIEDLMFTITPEEIPFQLGLSKMDLRKMLKSSLSGVDKSISAMYKRLQKNLTSEELLPSLWDKCKKDFLDKYESFAQLVAKIYPNESIPSVSEMRELLASM</sequence>
<comment type="caution">
    <text evidence="6">The sequence shown here is derived from an EMBL/GenBank/DDBJ whole genome shotgun (WGS) entry which is preliminary data.</text>
</comment>
<dbReference type="Pfam" id="PF20654">
    <property type="entry name" value="Sec3_C-term"/>
    <property type="match status" value="1"/>
</dbReference>
<evidence type="ECO:0000313" key="6">
    <source>
        <dbReference type="EMBL" id="KAG6784557.1"/>
    </source>
</evidence>
<keyword evidence="7" id="KW-1185">Reference proteome</keyword>
<dbReference type="Pfam" id="PF15277">
    <property type="entry name" value="Sec3-PIP2_bind"/>
    <property type="match status" value="1"/>
</dbReference>
<evidence type="ECO:0000313" key="7">
    <source>
        <dbReference type="Proteomes" id="UP000886885"/>
    </source>
</evidence>
<dbReference type="GO" id="GO:0000145">
    <property type="term" value="C:exocyst"/>
    <property type="evidence" value="ECO:0007669"/>
    <property type="project" value="InterPro"/>
</dbReference>
<comment type="similarity">
    <text evidence="1">Belongs to the SEC3 family.</text>
</comment>
<dbReference type="EMBL" id="JAAWWB010000004">
    <property type="protein sequence ID" value="KAG6784557.1"/>
    <property type="molecule type" value="Genomic_DNA"/>
</dbReference>
<dbReference type="GO" id="GO:0006887">
    <property type="term" value="P:exocytosis"/>
    <property type="evidence" value="ECO:0007669"/>
    <property type="project" value="UniProtKB-KW"/>
</dbReference>
<keyword evidence="4" id="KW-0175">Coiled coil</keyword>
<dbReference type="InterPro" id="IPR048628">
    <property type="entry name" value="Sec3_C"/>
</dbReference>
<accession>A0A8X8ADA4</accession>
<dbReference type="OrthoDB" id="27109at2759"/>
<dbReference type="GO" id="GO:0005886">
    <property type="term" value="C:plasma membrane"/>
    <property type="evidence" value="ECO:0007669"/>
    <property type="project" value="TreeGrafter"/>
</dbReference>
<dbReference type="GO" id="GO:0005546">
    <property type="term" value="F:phosphatidylinositol-4,5-bisphosphate binding"/>
    <property type="evidence" value="ECO:0007669"/>
    <property type="project" value="TreeGrafter"/>
</dbReference>
<reference evidence="6" key="1">
    <citation type="journal article" date="2020" name="bioRxiv">
        <title>Hybrid origin of Populus tomentosa Carr. identified through genome sequencing and phylogenomic analysis.</title>
        <authorList>
            <person name="An X."/>
            <person name="Gao K."/>
            <person name="Chen Z."/>
            <person name="Li J."/>
            <person name="Yang X."/>
            <person name="Yang X."/>
            <person name="Zhou J."/>
            <person name="Guo T."/>
            <person name="Zhao T."/>
            <person name="Huang S."/>
            <person name="Miao D."/>
            <person name="Khan W.U."/>
            <person name="Rao P."/>
            <person name="Ye M."/>
            <person name="Lei B."/>
            <person name="Liao W."/>
            <person name="Wang J."/>
            <person name="Ji L."/>
            <person name="Li Y."/>
            <person name="Guo B."/>
            <person name="Mustafa N.S."/>
            <person name="Li S."/>
            <person name="Yun Q."/>
            <person name="Keller S.R."/>
            <person name="Mao J."/>
            <person name="Zhang R."/>
            <person name="Strauss S.H."/>
        </authorList>
    </citation>
    <scope>NUCLEOTIDE SEQUENCE</scope>
    <source>
        <strain evidence="6">GM15</strain>
        <tissue evidence="6">Leaf</tissue>
    </source>
</reference>
<dbReference type="GO" id="GO:0006893">
    <property type="term" value="P:Golgi to plasma membrane transport"/>
    <property type="evidence" value="ECO:0007669"/>
    <property type="project" value="TreeGrafter"/>
</dbReference>
<feature type="domain" description="Exocyst complex component Sec3 PIP2-binding N-terminal" evidence="5">
    <location>
        <begin position="48"/>
        <end position="146"/>
    </location>
</feature>
<dbReference type="PANTHER" id="PTHR16092:SF14">
    <property type="entry name" value="EXOCYST COMPLEX COMPONENT 1 ISOFORM X1"/>
    <property type="match status" value="1"/>
</dbReference>
<gene>
    <name evidence="6" type="ORF">POTOM_010254</name>
</gene>
<keyword evidence="2" id="KW-0813">Transport</keyword>